<dbReference type="SUPFAM" id="SSF88659">
    <property type="entry name" value="Sigma3 and sigma4 domains of RNA polymerase sigma factors"/>
    <property type="match status" value="1"/>
</dbReference>
<evidence type="ECO:0000259" key="7">
    <source>
        <dbReference type="Pfam" id="PF08281"/>
    </source>
</evidence>
<dbReference type="InterPro" id="IPR039425">
    <property type="entry name" value="RNA_pol_sigma-70-like"/>
</dbReference>
<dbReference type="Pfam" id="PF08281">
    <property type="entry name" value="Sigma70_r4_2"/>
    <property type="match status" value="1"/>
</dbReference>
<accession>A0ABT1JKZ3</accession>
<evidence type="ECO:0000256" key="5">
    <source>
        <dbReference type="ARBA" id="ARBA00023163"/>
    </source>
</evidence>
<keyword evidence="3" id="KW-0731">Sigma factor</keyword>
<dbReference type="EMBL" id="AUBJ02000001">
    <property type="protein sequence ID" value="MCP2333177.1"/>
    <property type="molecule type" value="Genomic_DNA"/>
</dbReference>
<dbReference type="InterPro" id="IPR013324">
    <property type="entry name" value="RNA_pol_sigma_r3/r4-like"/>
</dbReference>
<evidence type="ECO:0000259" key="6">
    <source>
        <dbReference type="Pfam" id="PF04542"/>
    </source>
</evidence>
<dbReference type="Proteomes" id="UP000791080">
    <property type="component" value="Unassembled WGS sequence"/>
</dbReference>
<reference evidence="8 9" key="1">
    <citation type="submission" date="2013-07" db="EMBL/GenBank/DDBJ databases">
        <authorList>
            <consortium name="DOE Joint Genome Institute"/>
            <person name="Reeve W."/>
            <person name="Huntemann M."/>
            <person name="Han J."/>
            <person name="Chen A."/>
            <person name="Kyrpides N."/>
            <person name="Mavromatis K."/>
            <person name="Markowitz V."/>
            <person name="Palaniappan K."/>
            <person name="Ivanova N."/>
            <person name="Schaumberg A."/>
            <person name="Pati A."/>
            <person name="Liolios K."/>
            <person name="Nordberg H.P."/>
            <person name="Cantor M.N."/>
            <person name="Hua S.X."/>
            <person name="Woyke T."/>
        </authorList>
    </citation>
    <scope>NUCLEOTIDE SEQUENCE [LARGE SCALE GENOMIC DNA]</scope>
    <source>
        <strain evidence="8 9">DSM 43889</strain>
    </source>
</reference>
<dbReference type="Gene3D" id="1.10.1740.10">
    <property type="match status" value="1"/>
</dbReference>
<comment type="caution">
    <text evidence="8">The sequence shown here is derived from an EMBL/GenBank/DDBJ whole genome shotgun (WGS) entry which is preliminary data.</text>
</comment>
<dbReference type="Pfam" id="PF04542">
    <property type="entry name" value="Sigma70_r2"/>
    <property type="match status" value="1"/>
</dbReference>
<dbReference type="InterPro" id="IPR014325">
    <property type="entry name" value="RNA_pol_sigma-E_actinobac"/>
</dbReference>
<name>A0ABT1JKZ3_ACTCY</name>
<reference evidence="8 9" key="2">
    <citation type="submission" date="2022-06" db="EMBL/GenBank/DDBJ databases">
        <title>Genomic Encyclopedia of Type Strains, Phase I: the one thousand microbial genomes (KMG-I) project.</title>
        <authorList>
            <person name="Kyrpides N."/>
        </authorList>
    </citation>
    <scope>NUCLEOTIDE SEQUENCE [LARGE SCALE GENOMIC DNA]</scope>
    <source>
        <strain evidence="8 9">DSM 43889</strain>
    </source>
</reference>
<dbReference type="InterPro" id="IPR014284">
    <property type="entry name" value="RNA_pol_sigma-70_dom"/>
</dbReference>
<evidence type="ECO:0000313" key="8">
    <source>
        <dbReference type="EMBL" id="MCP2333177.1"/>
    </source>
</evidence>
<comment type="similarity">
    <text evidence="1">Belongs to the sigma-70 factor family. ECF subfamily.</text>
</comment>
<organism evidence="8 9">
    <name type="scientific">Actinoalloteichus caeruleus DSM 43889</name>
    <dbReference type="NCBI Taxonomy" id="1120930"/>
    <lineage>
        <taxon>Bacteria</taxon>
        <taxon>Bacillati</taxon>
        <taxon>Actinomycetota</taxon>
        <taxon>Actinomycetes</taxon>
        <taxon>Pseudonocardiales</taxon>
        <taxon>Pseudonocardiaceae</taxon>
        <taxon>Actinoalloteichus</taxon>
        <taxon>Actinoalloteichus cyanogriseus</taxon>
    </lineage>
</organism>
<keyword evidence="9" id="KW-1185">Reference proteome</keyword>
<dbReference type="InterPro" id="IPR013325">
    <property type="entry name" value="RNA_pol_sigma_r2"/>
</dbReference>
<dbReference type="SUPFAM" id="SSF88946">
    <property type="entry name" value="Sigma2 domain of RNA polymerase sigma factors"/>
    <property type="match status" value="1"/>
</dbReference>
<proteinExistence type="inferred from homology"/>
<keyword evidence="2" id="KW-0805">Transcription regulation</keyword>
<keyword evidence="4" id="KW-0238">DNA-binding</keyword>
<dbReference type="NCBIfam" id="TIGR02983">
    <property type="entry name" value="SigE-fam_strep"/>
    <property type="match status" value="1"/>
</dbReference>
<feature type="domain" description="RNA polymerase sigma-70 region 2" evidence="6">
    <location>
        <begin position="13"/>
        <end position="79"/>
    </location>
</feature>
<sequence>MRAEDEAQFREFVQRQAAPLRRAAYLLCGDWHLADDLVQNAFVKLYQAWTRVNRRDAVHGYARTVLTRCWLDEVRRPWRRSENRVDAVPDIPDRGSDPAERGQRRWERELVRRALAEVPPRQRAALVLRYFEDLSVAETATVLRCSQGTVKSQTARGLSALRAALVRLGHGAGELVAGRTC</sequence>
<feature type="domain" description="RNA polymerase sigma factor 70 region 4 type 2" evidence="7">
    <location>
        <begin position="109"/>
        <end position="161"/>
    </location>
</feature>
<dbReference type="InterPro" id="IPR013249">
    <property type="entry name" value="RNA_pol_sigma70_r4_t2"/>
</dbReference>
<keyword evidence="5" id="KW-0804">Transcription</keyword>
<evidence type="ECO:0000256" key="2">
    <source>
        <dbReference type="ARBA" id="ARBA00023015"/>
    </source>
</evidence>
<gene>
    <name evidence="8" type="ORF">G443_003447</name>
</gene>
<dbReference type="RefSeq" id="WP_026419708.1">
    <property type="nucleotide sequence ID" value="NZ_AUBJ02000001.1"/>
</dbReference>
<dbReference type="Gene3D" id="1.10.10.10">
    <property type="entry name" value="Winged helix-like DNA-binding domain superfamily/Winged helix DNA-binding domain"/>
    <property type="match status" value="1"/>
</dbReference>
<dbReference type="InterPro" id="IPR036388">
    <property type="entry name" value="WH-like_DNA-bd_sf"/>
</dbReference>
<dbReference type="NCBIfam" id="TIGR02937">
    <property type="entry name" value="sigma70-ECF"/>
    <property type="match status" value="1"/>
</dbReference>
<dbReference type="PANTHER" id="PTHR43133:SF50">
    <property type="entry name" value="ECF RNA POLYMERASE SIGMA FACTOR SIGM"/>
    <property type="match status" value="1"/>
</dbReference>
<dbReference type="InterPro" id="IPR007627">
    <property type="entry name" value="RNA_pol_sigma70_r2"/>
</dbReference>
<protein>
    <submittedName>
        <fullName evidence="8">RNA polymerase sigma-70 factor, sigma-E family</fullName>
    </submittedName>
</protein>
<evidence type="ECO:0000256" key="4">
    <source>
        <dbReference type="ARBA" id="ARBA00023125"/>
    </source>
</evidence>
<dbReference type="PANTHER" id="PTHR43133">
    <property type="entry name" value="RNA POLYMERASE ECF-TYPE SIGMA FACTO"/>
    <property type="match status" value="1"/>
</dbReference>
<dbReference type="CDD" id="cd06171">
    <property type="entry name" value="Sigma70_r4"/>
    <property type="match status" value="1"/>
</dbReference>
<evidence type="ECO:0000313" key="9">
    <source>
        <dbReference type="Proteomes" id="UP000791080"/>
    </source>
</evidence>
<evidence type="ECO:0000256" key="3">
    <source>
        <dbReference type="ARBA" id="ARBA00023082"/>
    </source>
</evidence>
<evidence type="ECO:0000256" key="1">
    <source>
        <dbReference type="ARBA" id="ARBA00010641"/>
    </source>
</evidence>